<dbReference type="GO" id="GO:0004888">
    <property type="term" value="F:transmembrane signaling receptor activity"/>
    <property type="evidence" value="ECO:0007669"/>
    <property type="project" value="InterPro"/>
</dbReference>
<dbReference type="InterPro" id="IPR004090">
    <property type="entry name" value="Chemotax_Me-accpt_rcpt"/>
</dbReference>
<evidence type="ECO:0000256" key="8">
    <source>
        <dbReference type="SAM" id="Phobius"/>
    </source>
</evidence>
<evidence type="ECO:0000256" key="5">
    <source>
        <dbReference type="ARBA" id="ARBA00029447"/>
    </source>
</evidence>
<dbReference type="PRINTS" id="PR00260">
    <property type="entry name" value="CHEMTRNSDUCR"/>
</dbReference>
<keyword evidence="4 6" id="KW-0807">Transducer</keyword>
<dbReference type="Gene3D" id="1.10.287.950">
    <property type="entry name" value="Methyl-accepting chemotaxis protein"/>
    <property type="match status" value="1"/>
</dbReference>
<dbReference type="Pfam" id="PF00015">
    <property type="entry name" value="MCPsignal"/>
    <property type="match status" value="1"/>
</dbReference>
<proteinExistence type="inferred from homology"/>
<organism evidence="11 12">
    <name type="scientific">Cytobacillus dafuensis</name>
    <name type="common">Bacillus dafuensis</name>
    <dbReference type="NCBI Taxonomy" id="1742359"/>
    <lineage>
        <taxon>Bacteria</taxon>
        <taxon>Bacillati</taxon>
        <taxon>Bacillota</taxon>
        <taxon>Bacilli</taxon>
        <taxon>Bacillales</taxon>
        <taxon>Bacillaceae</taxon>
        <taxon>Cytobacillus</taxon>
    </lineage>
</organism>
<dbReference type="GO" id="GO:0006935">
    <property type="term" value="P:chemotaxis"/>
    <property type="evidence" value="ECO:0007669"/>
    <property type="project" value="InterPro"/>
</dbReference>
<dbReference type="CDD" id="cd11386">
    <property type="entry name" value="MCP_signal"/>
    <property type="match status" value="1"/>
</dbReference>
<evidence type="ECO:0000313" key="11">
    <source>
        <dbReference type="EMBL" id="QED46705.1"/>
    </source>
</evidence>
<dbReference type="STRING" id="1742359.GCA_001439625_00904"/>
<dbReference type="Pfam" id="PF00672">
    <property type="entry name" value="HAMP"/>
    <property type="match status" value="1"/>
</dbReference>
<comment type="similarity">
    <text evidence="5">Belongs to the methyl-accepting chemotaxis (MCP) protein family.</text>
</comment>
<feature type="coiled-coil region" evidence="7">
    <location>
        <begin position="491"/>
        <end position="539"/>
    </location>
</feature>
<evidence type="ECO:0000256" key="4">
    <source>
        <dbReference type="ARBA" id="ARBA00023224"/>
    </source>
</evidence>
<sequence length="588" mass="65428">MHVIISRVILPEKFIFSLECTMKRSIISKLTWLVVIVVFGSLTLFSLTSYYMTYEKVKQAAGLELLGCANITTGLLTAEDIKLFSHINKEEADRISEKINWTIAHKPIFENQYILSLDGTVLVADQHLQKQGVNNGDSFYIDPKILQEIKKSKQPVYSDVYQFAGMKRLSGYAPIFEDHDPTKEVVAISAIDFDAEILKERTMSMVALPISVGIISLLVSGVIIVLFVRKTILPLKPLTYYTKKVAEGDLTIEIKNEKAEGEIHELQIHFNRMIESLKNSLNVTTNSSKELAAATEQLSVNAIGVTNLVEEVTASFGEVSSSVKHQAANVERVKNVFKNIGEETNEMTQQIENTTSQSIYASQKAINGEEIMNESIKQMNDIYRQTINVSSAMNELSEKSIEVGEVLNIITTISKQTNMLALNASIESARAGVHGKGFAVVSEEVRSLAEETSESVHLIRKIIAEMQIKTAEAVQVTTEGNHTVSDGMKKVEEAKAAFADIKNSIEQMSKEFQLILQHIQKINLDVQNSNIDVERINEETNAIFQSIHAVAINSQQQTAAIEEISSSIDVLLHMANDMEDIVNNYKLP</sequence>
<dbReference type="EMBL" id="CP042593">
    <property type="protein sequence ID" value="QED46705.1"/>
    <property type="molecule type" value="Genomic_DNA"/>
</dbReference>
<dbReference type="SMART" id="SM00304">
    <property type="entry name" value="HAMP"/>
    <property type="match status" value="1"/>
</dbReference>
<evidence type="ECO:0000313" key="12">
    <source>
        <dbReference type="Proteomes" id="UP000321555"/>
    </source>
</evidence>
<evidence type="ECO:0000256" key="6">
    <source>
        <dbReference type="PROSITE-ProRule" id="PRU00284"/>
    </source>
</evidence>
<dbReference type="PROSITE" id="PS50111">
    <property type="entry name" value="CHEMOTAXIS_TRANSDUC_2"/>
    <property type="match status" value="1"/>
</dbReference>
<keyword evidence="7" id="KW-0175">Coiled coil</keyword>
<evidence type="ECO:0000256" key="3">
    <source>
        <dbReference type="ARBA" id="ARBA00023136"/>
    </source>
</evidence>
<dbReference type="GO" id="GO:0005886">
    <property type="term" value="C:plasma membrane"/>
    <property type="evidence" value="ECO:0007669"/>
    <property type="project" value="UniProtKB-SubCell"/>
</dbReference>
<dbReference type="InterPro" id="IPR004089">
    <property type="entry name" value="MCPsignal_dom"/>
</dbReference>
<keyword evidence="8" id="KW-0812">Transmembrane</keyword>
<evidence type="ECO:0000259" key="9">
    <source>
        <dbReference type="PROSITE" id="PS50111"/>
    </source>
</evidence>
<comment type="subcellular location">
    <subcellularLocation>
        <location evidence="1">Cell membrane</location>
    </subcellularLocation>
</comment>
<dbReference type="PANTHER" id="PTHR32089">
    <property type="entry name" value="METHYL-ACCEPTING CHEMOTAXIS PROTEIN MCPB"/>
    <property type="match status" value="1"/>
</dbReference>
<gene>
    <name evidence="11" type="ORF">FSZ17_05125</name>
</gene>
<keyword evidence="8" id="KW-1133">Transmembrane helix</keyword>
<keyword evidence="2" id="KW-1003">Cell membrane</keyword>
<dbReference type="OrthoDB" id="2513043at2"/>
<feature type="domain" description="Methyl-accepting transducer" evidence="9">
    <location>
        <begin position="301"/>
        <end position="572"/>
    </location>
</feature>
<feature type="transmembrane region" description="Helical" evidence="8">
    <location>
        <begin position="32"/>
        <end position="52"/>
    </location>
</feature>
<feature type="transmembrane region" description="Helical" evidence="8">
    <location>
        <begin position="206"/>
        <end position="228"/>
    </location>
</feature>
<dbReference type="PANTHER" id="PTHR32089:SF112">
    <property type="entry name" value="LYSOZYME-LIKE PROTEIN-RELATED"/>
    <property type="match status" value="1"/>
</dbReference>
<dbReference type="SMART" id="SM00283">
    <property type="entry name" value="MA"/>
    <property type="match status" value="1"/>
</dbReference>
<dbReference type="GO" id="GO:0007165">
    <property type="term" value="P:signal transduction"/>
    <property type="evidence" value="ECO:0007669"/>
    <property type="project" value="UniProtKB-KW"/>
</dbReference>
<dbReference type="CDD" id="cd06225">
    <property type="entry name" value="HAMP"/>
    <property type="match status" value="1"/>
</dbReference>
<dbReference type="Proteomes" id="UP000321555">
    <property type="component" value="Chromosome"/>
</dbReference>
<keyword evidence="12" id="KW-1185">Reference proteome</keyword>
<evidence type="ECO:0000256" key="7">
    <source>
        <dbReference type="SAM" id="Coils"/>
    </source>
</evidence>
<reference evidence="12" key="1">
    <citation type="submission" date="2019-08" db="EMBL/GenBank/DDBJ databases">
        <authorList>
            <person name="Zheng X."/>
        </authorList>
    </citation>
    <scope>NUCLEOTIDE SEQUENCE [LARGE SCALE GENOMIC DNA]</scope>
    <source>
        <strain evidence="12">FJAT-25496</strain>
    </source>
</reference>
<dbReference type="KEGG" id="bda:FSZ17_05125"/>
<evidence type="ECO:0000256" key="2">
    <source>
        <dbReference type="ARBA" id="ARBA00022475"/>
    </source>
</evidence>
<protein>
    <submittedName>
        <fullName evidence="11">Methyl-accepting chemotaxis protein</fullName>
    </submittedName>
</protein>
<dbReference type="PROSITE" id="PS50885">
    <property type="entry name" value="HAMP"/>
    <property type="match status" value="1"/>
</dbReference>
<feature type="domain" description="HAMP" evidence="10">
    <location>
        <begin position="229"/>
        <end position="282"/>
    </location>
</feature>
<accession>A0A5B8Z168</accession>
<keyword evidence="3 8" id="KW-0472">Membrane</keyword>
<evidence type="ECO:0000256" key="1">
    <source>
        <dbReference type="ARBA" id="ARBA00004236"/>
    </source>
</evidence>
<name>A0A5B8Z168_CYTDA</name>
<dbReference type="Gene3D" id="6.10.340.10">
    <property type="match status" value="1"/>
</dbReference>
<dbReference type="SUPFAM" id="SSF58104">
    <property type="entry name" value="Methyl-accepting chemotaxis protein (MCP) signaling domain"/>
    <property type="match status" value="1"/>
</dbReference>
<dbReference type="InterPro" id="IPR003660">
    <property type="entry name" value="HAMP_dom"/>
</dbReference>
<evidence type="ECO:0000259" key="10">
    <source>
        <dbReference type="PROSITE" id="PS50885"/>
    </source>
</evidence>
<dbReference type="AlphaFoldDB" id="A0A5B8Z168"/>